<dbReference type="GO" id="GO:0062129">
    <property type="term" value="C:chitin-based extracellular matrix"/>
    <property type="evidence" value="ECO:0007669"/>
    <property type="project" value="TreeGrafter"/>
</dbReference>
<dbReference type="EnsemblMetazoa" id="MESCA002713-RA">
    <property type="protein sequence ID" value="MESCA002713-PA"/>
    <property type="gene ID" value="MESCA002713"/>
</dbReference>
<dbReference type="PANTHER" id="PTHR10380:SF237">
    <property type="entry name" value="CUTICULAR PROTEIN 65AU, ISOFORM A-RELATED"/>
    <property type="match status" value="1"/>
</dbReference>
<dbReference type="Pfam" id="PF00379">
    <property type="entry name" value="Chitin_bind_4"/>
    <property type="match status" value="1"/>
</dbReference>
<evidence type="ECO:0000256" key="1">
    <source>
        <dbReference type="ARBA" id="ARBA00022460"/>
    </source>
</evidence>
<keyword evidence="1 2" id="KW-0193">Cuticle</keyword>
<dbReference type="OMA" id="YSYETDN"/>
<accession>T1GH30</accession>
<sequence length="113" mass="12032">VLACFVAVAFADAEVHEVSRSLDVGPDSYSYDVKLDNGVSAQESGKLKNEDTIAAQGSYSFTSPEGEKVEISYIADENGYQPQGALLPTPPPIPIAIAKSLEYLAAHPPKDLH</sequence>
<dbReference type="HOGENOM" id="CLU_065450_3_0_1"/>
<reference evidence="4" key="1">
    <citation type="submission" date="2013-02" db="EMBL/GenBank/DDBJ databases">
        <authorList>
            <person name="Hughes D."/>
        </authorList>
    </citation>
    <scope>NUCLEOTIDE SEQUENCE</scope>
    <source>
        <strain>Durham</strain>
        <strain evidence="4">NC isolate 2 -- Noor lab</strain>
    </source>
</reference>
<evidence type="ECO:0000313" key="4">
    <source>
        <dbReference type="Proteomes" id="UP000015102"/>
    </source>
</evidence>
<dbReference type="Proteomes" id="UP000015102">
    <property type="component" value="Unassembled WGS sequence"/>
</dbReference>
<dbReference type="GO" id="GO:0008010">
    <property type="term" value="F:structural constituent of chitin-based larval cuticle"/>
    <property type="evidence" value="ECO:0007669"/>
    <property type="project" value="TreeGrafter"/>
</dbReference>
<evidence type="ECO:0000256" key="2">
    <source>
        <dbReference type="PROSITE-ProRule" id="PRU00497"/>
    </source>
</evidence>
<dbReference type="PROSITE" id="PS00233">
    <property type="entry name" value="CHIT_BIND_RR_1"/>
    <property type="match status" value="1"/>
</dbReference>
<reference evidence="3" key="2">
    <citation type="submission" date="2015-06" db="UniProtKB">
        <authorList>
            <consortium name="EnsemblMetazoa"/>
        </authorList>
    </citation>
    <scope>IDENTIFICATION</scope>
</reference>
<keyword evidence="4" id="KW-1185">Reference proteome</keyword>
<dbReference type="InterPro" id="IPR031311">
    <property type="entry name" value="CHIT_BIND_RR_consensus"/>
</dbReference>
<dbReference type="PANTHER" id="PTHR10380">
    <property type="entry name" value="CUTICLE PROTEIN"/>
    <property type="match status" value="1"/>
</dbReference>
<protein>
    <submittedName>
        <fullName evidence="3">Uncharacterized protein</fullName>
    </submittedName>
</protein>
<proteinExistence type="predicted"/>
<dbReference type="STRING" id="36166.T1GH30"/>
<evidence type="ECO:0000313" key="3">
    <source>
        <dbReference type="EnsemblMetazoa" id="MESCA002713-PA"/>
    </source>
</evidence>
<dbReference type="InterPro" id="IPR000618">
    <property type="entry name" value="Insect_cuticle"/>
</dbReference>
<dbReference type="AlphaFoldDB" id="T1GH30"/>
<dbReference type="InterPro" id="IPR050468">
    <property type="entry name" value="Cuticle_Struct_Prot"/>
</dbReference>
<name>T1GH30_MEGSC</name>
<dbReference type="PRINTS" id="PR00947">
    <property type="entry name" value="CUTICLE"/>
</dbReference>
<dbReference type="EMBL" id="CAQQ02195357">
    <property type="status" value="NOT_ANNOTATED_CDS"/>
    <property type="molecule type" value="Genomic_DNA"/>
</dbReference>
<dbReference type="PROSITE" id="PS51155">
    <property type="entry name" value="CHIT_BIND_RR_2"/>
    <property type="match status" value="1"/>
</dbReference>
<organism evidence="3 4">
    <name type="scientific">Megaselia scalaris</name>
    <name type="common">Humpbacked fly</name>
    <name type="synonym">Phora scalaris</name>
    <dbReference type="NCBI Taxonomy" id="36166"/>
    <lineage>
        <taxon>Eukaryota</taxon>
        <taxon>Metazoa</taxon>
        <taxon>Ecdysozoa</taxon>
        <taxon>Arthropoda</taxon>
        <taxon>Hexapoda</taxon>
        <taxon>Insecta</taxon>
        <taxon>Pterygota</taxon>
        <taxon>Neoptera</taxon>
        <taxon>Endopterygota</taxon>
        <taxon>Diptera</taxon>
        <taxon>Brachycera</taxon>
        <taxon>Muscomorpha</taxon>
        <taxon>Platypezoidea</taxon>
        <taxon>Phoridae</taxon>
        <taxon>Megaseliini</taxon>
        <taxon>Megaselia</taxon>
    </lineage>
</organism>